<dbReference type="GeneID" id="81624306"/>
<sequence>MRRASVSTFDQVRGKYSQYTKSAVVNAYRSIAYGESWSDTPLLAAYVNGTLLVAFGSCSPHTTRSFRHFFTIASADNKQTRAAYDHRIIRANK</sequence>
<name>A0A9X0BYA0_9EURO</name>
<proteinExistence type="predicted"/>
<organism evidence="1 2">
    <name type="scientific">Penicillium diatomitis</name>
    <dbReference type="NCBI Taxonomy" id="2819901"/>
    <lineage>
        <taxon>Eukaryota</taxon>
        <taxon>Fungi</taxon>
        <taxon>Dikarya</taxon>
        <taxon>Ascomycota</taxon>
        <taxon>Pezizomycotina</taxon>
        <taxon>Eurotiomycetes</taxon>
        <taxon>Eurotiomycetidae</taxon>
        <taxon>Eurotiales</taxon>
        <taxon>Aspergillaceae</taxon>
        <taxon>Penicillium</taxon>
    </lineage>
</organism>
<evidence type="ECO:0000313" key="2">
    <source>
        <dbReference type="Proteomes" id="UP001148312"/>
    </source>
</evidence>
<gene>
    <name evidence="1" type="ORF">N7539_004455</name>
</gene>
<dbReference type="AlphaFoldDB" id="A0A9X0BYA0"/>
<accession>A0A9X0BYA0</accession>
<reference evidence="1" key="1">
    <citation type="submission" date="2022-12" db="EMBL/GenBank/DDBJ databases">
        <authorList>
            <person name="Petersen C."/>
        </authorList>
    </citation>
    <scope>NUCLEOTIDE SEQUENCE</scope>
    <source>
        <strain evidence="1">IBT 30728</strain>
    </source>
</reference>
<dbReference type="EMBL" id="JAPWDQ010000004">
    <property type="protein sequence ID" value="KAJ5489565.1"/>
    <property type="molecule type" value="Genomic_DNA"/>
</dbReference>
<evidence type="ECO:0000313" key="1">
    <source>
        <dbReference type="EMBL" id="KAJ5489565.1"/>
    </source>
</evidence>
<dbReference type="RefSeq" id="XP_056791598.1">
    <property type="nucleotide sequence ID" value="XM_056934057.1"/>
</dbReference>
<keyword evidence="2" id="KW-1185">Reference proteome</keyword>
<protein>
    <submittedName>
        <fullName evidence="1">Uncharacterized protein</fullName>
    </submittedName>
</protein>
<reference evidence="1" key="2">
    <citation type="journal article" date="2023" name="IMA Fungus">
        <title>Comparative genomic study of the Penicillium genus elucidates a diverse pangenome and 15 lateral gene transfer events.</title>
        <authorList>
            <person name="Petersen C."/>
            <person name="Sorensen T."/>
            <person name="Nielsen M.R."/>
            <person name="Sondergaard T.E."/>
            <person name="Sorensen J.L."/>
            <person name="Fitzpatrick D.A."/>
            <person name="Frisvad J.C."/>
            <person name="Nielsen K.L."/>
        </authorList>
    </citation>
    <scope>NUCLEOTIDE SEQUENCE</scope>
    <source>
        <strain evidence="1">IBT 30728</strain>
    </source>
</reference>
<comment type="caution">
    <text evidence="1">The sequence shown here is derived from an EMBL/GenBank/DDBJ whole genome shotgun (WGS) entry which is preliminary data.</text>
</comment>
<dbReference type="Proteomes" id="UP001148312">
    <property type="component" value="Unassembled WGS sequence"/>
</dbReference>